<protein>
    <submittedName>
        <fullName evidence="1">Type 4a pilus biogenesis protein PilO</fullName>
    </submittedName>
</protein>
<proteinExistence type="predicted"/>
<reference evidence="1 2" key="1">
    <citation type="submission" date="2020-12" db="EMBL/GenBank/DDBJ databases">
        <title>Revised draft genomes of Rhodomicrobium vannielii ATCC 17100 and Rhodomicrobium udaipurense JA643.</title>
        <authorList>
            <person name="Conners E.M."/>
            <person name="Davenport E.J."/>
            <person name="Bose A."/>
        </authorList>
    </citation>
    <scope>NUCLEOTIDE SEQUENCE [LARGE SCALE GENOMIC DNA]</scope>
    <source>
        <strain evidence="1 2">JA643</strain>
    </source>
</reference>
<evidence type="ECO:0000313" key="2">
    <source>
        <dbReference type="Proteomes" id="UP000623250"/>
    </source>
</evidence>
<dbReference type="InterPro" id="IPR007445">
    <property type="entry name" value="PilO"/>
</dbReference>
<organism evidence="1 2">
    <name type="scientific">Rhodomicrobium udaipurense</name>
    <dbReference type="NCBI Taxonomy" id="1202716"/>
    <lineage>
        <taxon>Bacteria</taxon>
        <taxon>Pseudomonadati</taxon>
        <taxon>Pseudomonadota</taxon>
        <taxon>Alphaproteobacteria</taxon>
        <taxon>Hyphomicrobiales</taxon>
        <taxon>Hyphomicrobiaceae</taxon>
        <taxon>Rhodomicrobium</taxon>
    </lineage>
</organism>
<comment type="caution">
    <text evidence="1">The sequence shown here is derived from an EMBL/GenBank/DDBJ whole genome shotgun (WGS) entry which is preliminary data.</text>
</comment>
<dbReference type="Pfam" id="PF04350">
    <property type="entry name" value="PilO"/>
    <property type="match status" value="1"/>
</dbReference>
<dbReference type="Proteomes" id="UP000623250">
    <property type="component" value="Unassembled WGS sequence"/>
</dbReference>
<name>A0A8I1GIP9_9HYPH</name>
<keyword evidence="2" id="KW-1185">Reference proteome</keyword>
<dbReference type="Gene3D" id="3.30.70.60">
    <property type="match status" value="1"/>
</dbReference>
<sequence>MTGAMLAHIVRHPAVIASALVLMLAAALLGSVAALVWRPAAVDAQETDNALEGLNAKIRSLRAEASTAQSYALRLSQATALEAKLGHRSSEPEFIHAIETLAASSGATMEQISSPGAEKSAGPIELVLTGTYVTIIKFVTGLNDLRDYVTVDRASMSRDGDNIRAFLVLTRPRPR</sequence>
<evidence type="ECO:0000313" key="1">
    <source>
        <dbReference type="EMBL" id="MBJ7544132.1"/>
    </source>
</evidence>
<dbReference type="InterPro" id="IPR014717">
    <property type="entry name" value="Transl_elong_EF1B/ribsomal_bS6"/>
</dbReference>
<gene>
    <name evidence="1" type="primary">pilO</name>
    <name evidence="1" type="ORF">JDN41_11280</name>
</gene>
<dbReference type="GO" id="GO:0043107">
    <property type="term" value="P:type IV pilus-dependent motility"/>
    <property type="evidence" value="ECO:0007669"/>
    <property type="project" value="InterPro"/>
</dbReference>
<dbReference type="GO" id="GO:0043683">
    <property type="term" value="P:type IV pilus assembly"/>
    <property type="evidence" value="ECO:0007669"/>
    <property type="project" value="InterPro"/>
</dbReference>
<accession>A0A8I1GIP9</accession>
<dbReference type="EMBL" id="JAEMUK010000045">
    <property type="protein sequence ID" value="MBJ7544132.1"/>
    <property type="molecule type" value="Genomic_DNA"/>
</dbReference>
<dbReference type="AlphaFoldDB" id="A0A8I1GIP9"/>
<dbReference type="RefSeq" id="WP_155955273.1">
    <property type="nucleotide sequence ID" value="NZ_JAEMUK010000045.1"/>
</dbReference>